<dbReference type="OrthoDB" id="97460at2759"/>
<proteinExistence type="predicted"/>
<sequence length="109" mass="11621">MPLTCATSIGRTSALSTSDQRQKELLVSFLVENNAQATWRKIPRQTVAPASLAVNDSGSLGPTNENTTTSALKRPILSFSASFGIHCTIDESADSQQGIMFDTSDISSK</sequence>
<evidence type="ECO:0000313" key="1">
    <source>
        <dbReference type="EMBL" id="GMF27364.1"/>
    </source>
</evidence>
<dbReference type="EMBL" id="BSXT01000436">
    <property type="protein sequence ID" value="GMF27364.1"/>
    <property type="molecule type" value="Genomic_DNA"/>
</dbReference>
<name>A0A9W6U8U8_9STRA</name>
<accession>A0A9W6U8U8</accession>
<keyword evidence="2" id="KW-1185">Reference proteome</keyword>
<dbReference type="Proteomes" id="UP001165121">
    <property type="component" value="Unassembled WGS sequence"/>
</dbReference>
<dbReference type="AlphaFoldDB" id="A0A9W6U8U8"/>
<protein>
    <submittedName>
        <fullName evidence="1">Unnamed protein product</fullName>
    </submittedName>
</protein>
<comment type="caution">
    <text evidence="1">The sequence shown here is derived from an EMBL/GenBank/DDBJ whole genome shotgun (WGS) entry which is preliminary data.</text>
</comment>
<organism evidence="1 2">
    <name type="scientific">Phytophthora fragariaefolia</name>
    <dbReference type="NCBI Taxonomy" id="1490495"/>
    <lineage>
        <taxon>Eukaryota</taxon>
        <taxon>Sar</taxon>
        <taxon>Stramenopiles</taxon>
        <taxon>Oomycota</taxon>
        <taxon>Peronosporomycetes</taxon>
        <taxon>Peronosporales</taxon>
        <taxon>Peronosporaceae</taxon>
        <taxon>Phytophthora</taxon>
    </lineage>
</organism>
<reference evidence="1" key="1">
    <citation type="submission" date="2023-04" db="EMBL/GenBank/DDBJ databases">
        <title>Phytophthora fragariaefolia NBRC 109709.</title>
        <authorList>
            <person name="Ichikawa N."/>
            <person name="Sato H."/>
            <person name="Tonouchi N."/>
        </authorList>
    </citation>
    <scope>NUCLEOTIDE SEQUENCE</scope>
    <source>
        <strain evidence="1">NBRC 109709</strain>
    </source>
</reference>
<evidence type="ECO:0000313" key="2">
    <source>
        <dbReference type="Proteomes" id="UP001165121"/>
    </source>
</evidence>
<gene>
    <name evidence="1" type="ORF">Pfra01_000540800</name>
</gene>